<dbReference type="PANTHER" id="PTHR46250:SF4">
    <property type="entry name" value="MYB_SANT-LIKE DOMAIN-CONTAINING PROTEIN"/>
    <property type="match status" value="1"/>
</dbReference>
<dbReference type="KEGG" id="taes:123138328"/>
<proteinExistence type="predicted"/>
<feature type="domain" description="Myb/SANT-like" evidence="2">
    <location>
        <begin position="130"/>
        <end position="223"/>
    </location>
</feature>
<reference evidence="4" key="2">
    <citation type="submission" date="2018-10" db="UniProtKB">
        <authorList>
            <consortium name="EnsemblPlants"/>
        </authorList>
    </citation>
    <scope>IDENTIFICATION</scope>
</reference>
<dbReference type="Gramene" id="TraesCS6B03G0977700.1">
    <property type="protein sequence ID" value="TraesCS6B03G0977700.1.CDS"/>
    <property type="gene ID" value="TraesCS6B03G0977700"/>
</dbReference>
<reference evidence="4" key="1">
    <citation type="submission" date="2018-08" db="EMBL/GenBank/DDBJ databases">
        <authorList>
            <person name="Rossello M."/>
        </authorList>
    </citation>
    <scope>NUCLEOTIDE SEQUENCE [LARGE SCALE GENOMIC DNA]</scope>
    <source>
        <strain evidence="4">cv. Chinese Spring</strain>
    </source>
</reference>
<feature type="region of interest" description="Disordered" evidence="1">
    <location>
        <begin position="96"/>
        <end position="126"/>
    </location>
</feature>
<dbReference type="Proteomes" id="UP000019116">
    <property type="component" value="Chromosome 6B"/>
</dbReference>
<sequence length="418" mass="47235">MGVHFQWKDHLLMMVAKCIFRDCDSERTSYFRLVRMAKDVGFKDGDELYYTVPGCSLDEGIDLIHDDNSVIKMLNFAKKHNFADIYLKHKDHENMSADPRSGLRTNEKLPAEKTKSKEAKLTSKKRDKRTWTAEEERLLIDILHNMNDSSWKVDTGHKSGYLTYIEKEMAKVLPHADLKADPHIRSKVKILKKQLSYVLEIMQNGSGFGWDDEKKMVTGDRETYMGWAKSREGAGPLYMKPMVNFDKLCEVYATDLAKGGSAKGPGEEEIVEDGSIVDAQPTSKPAKENLPELNDTSPSGGSRHGRKRTYPDDEALESGLASVSNTIAKFLEAEQENAKTMNGLQRAFMHESHVHEQTSANRTKLLDILQNLKGLTTEEVVMAIRVIGGDAGKTELFINLRDDYKVVFVRQELDAAKK</sequence>
<evidence type="ECO:0000259" key="3">
    <source>
        <dbReference type="Pfam" id="PF26130"/>
    </source>
</evidence>
<evidence type="ECO:0000259" key="2">
    <source>
        <dbReference type="Pfam" id="PF12776"/>
    </source>
</evidence>
<protein>
    <submittedName>
        <fullName evidence="4">Uncharacterized protein</fullName>
    </submittedName>
</protein>
<accession>A0A3B6PQU6</accession>
<dbReference type="Gramene" id="TraesCS6B02G346600.1">
    <property type="protein sequence ID" value="TraesCS6B02G346600.1"/>
    <property type="gene ID" value="TraesCS6B02G346600"/>
</dbReference>
<gene>
    <name evidence="4" type="primary">LOC123138328</name>
</gene>
<dbReference type="Pfam" id="PF12776">
    <property type="entry name" value="Myb_DNA-bind_3"/>
    <property type="match status" value="1"/>
</dbReference>
<dbReference type="GeneID" id="123138328"/>
<feature type="region of interest" description="Disordered" evidence="1">
    <location>
        <begin position="258"/>
        <end position="310"/>
    </location>
</feature>
<dbReference type="SMR" id="A0A3B6PQU6"/>
<evidence type="ECO:0000256" key="1">
    <source>
        <dbReference type="SAM" id="MobiDB-lite"/>
    </source>
</evidence>
<dbReference type="EnsemblPlants" id="TraesCS6B02G346600.1">
    <property type="protein sequence ID" value="TraesCS6B02G346600.1"/>
    <property type="gene ID" value="TraesCS6B02G346600"/>
</dbReference>
<dbReference type="OMA" id="HAMTINE"/>
<dbReference type="Pfam" id="PF26130">
    <property type="entry name" value="PB1-like"/>
    <property type="match status" value="1"/>
</dbReference>
<dbReference type="InterPro" id="IPR024752">
    <property type="entry name" value="Myb/SANT-like_dom"/>
</dbReference>
<organism evidence="4">
    <name type="scientific">Triticum aestivum</name>
    <name type="common">Wheat</name>
    <dbReference type="NCBI Taxonomy" id="4565"/>
    <lineage>
        <taxon>Eukaryota</taxon>
        <taxon>Viridiplantae</taxon>
        <taxon>Streptophyta</taxon>
        <taxon>Embryophyta</taxon>
        <taxon>Tracheophyta</taxon>
        <taxon>Spermatophyta</taxon>
        <taxon>Magnoliopsida</taxon>
        <taxon>Liliopsida</taxon>
        <taxon>Poales</taxon>
        <taxon>Poaceae</taxon>
        <taxon>BOP clade</taxon>
        <taxon>Pooideae</taxon>
        <taxon>Triticodae</taxon>
        <taxon>Triticeae</taxon>
        <taxon>Triticinae</taxon>
        <taxon>Triticum</taxon>
    </lineage>
</organism>
<keyword evidence="5" id="KW-1185">Reference proteome</keyword>
<dbReference type="PANTHER" id="PTHR46250">
    <property type="entry name" value="MYB/SANT-LIKE DNA-BINDING DOMAIN PROTEIN-RELATED"/>
    <property type="match status" value="1"/>
</dbReference>
<feature type="domain" description="PB1-like" evidence="3">
    <location>
        <begin position="18"/>
        <end position="89"/>
    </location>
</feature>
<evidence type="ECO:0000313" key="4">
    <source>
        <dbReference type="EnsemblPlants" id="TraesCS6B02G346600.1"/>
    </source>
</evidence>
<evidence type="ECO:0000313" key="5">
    <source>
        <dbReference type="Proteomes" id="UP000019116"/>
    </source>
</evidence>
<dbReference type="AlphaFoldDB" id="A0A3B6PQU6"/>
<dbReference type="RefSeq" id="XP_044414222.1">
    <property type="nucleotide sequence ID" value="XM_044558287.1"/>
</dbReference>
<dbReference type="InterPro" id="IPR058594">
    <property type="entry name" value="PB1-like_dom_pln"/>
</dbReference>
<name>A0A3B6PQU6_WHEAT</name>
<feature type="compositionally biased region" description="Basic and acidic residues" evidence="1">
    <location>
        <begin position="105"/>
        <end position="121"/>
    </location>
</feature>